<dbReference type="PANTHER" id="PTHR42871">
    <property type="entry name" value="CITRATE SYNTHASE"/>
    <property type="match status" value="1"/>
</dbReference>
<dbReference type="EMBL" id="VWOJ01000004">
    <property type="protein sequence ID" value="KAA5801596.1"/>
    <property type="molecule type" value="Genomic_DNA"/>
</dbReference>
<proteinExistence type="inferred from homology"/>
<evidence type="ECO:0000256" key="1">
    <source>
        <dbReference type="ARBA" id="ARBA00004751"/>
    </source>
</evidence>
<comment type="caution">
    <text evidence="11">The sequence shown here is derived from an EMBL/GenBank/DDBJ whole genome shotgun (WGS) entry which is preliminary data.</text>
</comment>
<reference evidence="11 12" key="1">
    <citation type="submission" date="2019-09" db="EMBL/GenBank/DDBJ databases">
        <authorList>
            <person name="Kevbrin V."/>
            <person name="Grouzdev D.S."/>
        </authorList>
    </citation>
    <scope>NUCLEOTIDE SEQUENCE [LARGE SCALE GENOMIC DNA]</scope>
    <source>
        <strain evidence="11 12">G-192</strain>
    </source>
</reference>
<keyword evidence="11" id="KW-0012">Acyltransferase</keyword>
<dbReference type="Pfam" id="PF00285">
    <property type="entry name" value="Citrate_synt"/>
    <property type="match status" value="1"/>
</dbReference>
<dbReference type="InterPro" id="IPR002020">
    <property type="entry name" value="Citrate_synthase"/>
</dbReference>
<comment type="similarity">
    <text evidence="2 7 10">Belongs to the citrate synthase family.</text>
</comment>
<dbReference type="UniPathway" id="UPA00223">
    <property type="reaction ID" value="UER00717"/>
</dbReference>
<dbReference type="InterPro" id="IPR019810">
    <property type="entry name" value="Citrate_synthase_AS"/>
</dbReference>
<feature type="active site" evidence="8">
    <location>
        <position position="369"/>
    </location>
</feature>
<gene>
    <name evidence="11" type="primary">gltA</name>
    <name evidence="11" type="ORF">F1654_11915</name>
</gene>
<comment type="pathway">
    <text evidence="1 9">Carbohydrate metabolism; tricarboxylic acid cycle; isocitrate from oxaloacetate: step 1/2.</text>
</comment>
<dbReference type="FunFam" id="1.10.230.10:FF:000002">
    <property type="entry name" value="Citrate synthase"/>
    <property type="match status" value="1"/>
</dbReference>
<dbReference type="InterPro" id="IPR036969">
    <property type="entry name" value="Citrate_synthase_sf"/>
</dbReference>
<evidence type="ECO:0000256" key="2">
    <source>
        <dbReference type="ARBA" id="ARBA00010566"/>
    </source>
</evidence>
<feature type="active site" evidence="8">
    <location>
        <position position="311"/>
    </location>
</feature>
<dbReference type="InterPro" id="IPR024176">
    <property type="entry name" value="Citrate_synthase_bac-typ"/>
</dbReference>
<protein>
    <recommendedName>
        <fullName evidence="6 7">Citrate synthase</fullName>
    </recommendedName>
</protein>
<dbReference type="Proteomes" id="UP000325122">
    <property type="component" value="Unassembled WGS sequence"/>
</dbReference>
<dbReference type="RefSeq" id="WP_150023784.1">
    <property type="nucleotide sequence ID" value="NZ_VWOJ01000004.1"/>
</dbReference>
<dbReference type="InterPro" id="IPR010953">
    <property type="entry name" value="Citrate_synthase_typ-I"/>
</dbReference>
<evidence type="ECO:0000256" key="5">
    <source>
        <dbReference type="ARBA" id="ARBA00049288"/>
    </source>
</evidence>
<comment type="catalytic activity">
    <reaction evidence="5 9">
        <text>oxaloacetate + acetyl-CoA + H2O = citrate + CoA + H(+)</text>
        <dbReference type="Rhea" id="RHEA:16845"/>
        <dbReference type="ChEBI" id="CHEBI:15377"/>
        <dbReference type="ChEBI" id="CHEBI:15378"/>
        <dbReference type="ChEBI" id="CHEBI:16452"/>
        <dbReference type="ChEBI" id="CHEBI:16947"/>
        <dbReference type="ChEBI" id="CHEBI:57287"/>
        <dbReference type="ChEBI" id="CHEBI:57288"/>
        <dbReference type="EC" id="2.3.3.16"/>
    </reaction>
</comment>
<evidence type="ECO:0000256" key="7">
    <source>
        <dbReference type="PIRNR" id="PIRNR001369"/>
    </source>
</evidence>
<name>A0A5M6ZA71_9PROT</name>
<dbReference type="CDD" id="cd06114">
    <property type="entry name" value="EcCS_like"/>
    <property type="match status" value="1"/>
</dbReference>
<dbReference type="PANTHER" id="PTHR42871:SF1">
    <property type="entry name" value="CITRATE SYNTHASE"/>
    <property type="match status" value="1"/>
</dbReference>
<dbReference type="NCBIfam" id="TIGR01798">
    <property type="entry name" value="cit_synth_I"/>
    <property type="match status" value="1"/>
</dbReference>
<sequence length="434" mass="48615">MKNKVENKGAAQLTINGKSFDLPVLGGSVGPDVIDIRTLYRDAGVFTYDPGFTSTASCESQITYIDGDKGVLLYRGYPIEQLAENASFIEVAYLLLHGELPTKDKLYNFDWTIRRHTMLHDQFDQFFRGFRRDAHPMAIMVGTVGALSAFYHDSTDINDPQARTISAHRMIAKMPTIAARAYKYSIGQPFITPRNDLDYASNFLRMCFAVPAEDYEVSPTLARAMDKIFILHADHEQNASTSTVRLAGSSGANPFACIASGIASLWGPAHGGANEAALTMLEEIGSVDRIPEYVRKAKDKNDPFRLMGFGHRVYKNYDPRAKVMRDTCHAVLDELGVRDEPLLAVAMELERIALEDEYFVQKKLYPNIDFYSGITLRAMGFPTEMFTVLFALARTVGWIAQWSEMIEDPSQKIGRPRQVFTGSPERAYVKLGDR</sequence>
<dbReference type="InterPro" id="IPR016143">
    <property type="entry name" value="Citrate_synth-like_sm_a-sub"/>
</dbReference>
<evidence type="ECO:0000256" key="3">
    <source>
        <dbReference type="ARBA" id="ARBA00022532"/>
    </source>
</evidence>
<evidence type="ECO:0000256" key="4">
    <source>
        <dbReference type="ARBA" id="ARBA00022679"/>
    </source>
</evidence>
<evidence type="ECO:0000256" key="9">
    <source>
        <dbReference type="RuleBase" id="RU003370"/>
    </source>
</evidence>
<accession>A0A5M6ZA71</accession>
<evidence type="ECO:0000256" key="8">
    <source>
        <dbReference type="PIRSR" id="PIRSR001369-1"/>
    </source>
</evidence>
<dbReference type="Gene3D" id="1.10.580.10">
    <property type="entry name" value="Citrate Synthase, domain 1"/>
    <property type="match status" value="1"/>
</dbReference>
<dbReference type="PRINTS" id="PR00143">
    <property type="entry name" value="CITRTSNTHASE"/>
</dbReference>
<dbReference type="GO" id="GO:0006099">
    <property type="term" value="P:tricarboxylic acid cycle"/>
    <property type="evidence" value="ECO:0007669"/>
    <property type="project" value="UniProtKB-UniRule"/>
</dbReference>
<dbReference type="GO" id="GO:0036440">
    <property type="term" value="F:citrate synthase activity"/>
    <property type="evidence" value="ECO:0007669"/>
    <property type="project" value="UniProtKB-EC"/>
</dbReference>
<dbReference type="GO" id="GO:0005737">
    <property type="term" value="C:cytoplasm"/>
    <property type="evidence" value="ECO:0007669"/>
    <property type="project" value="InterPro"/>
</dbReference>
<keyword evidence="3 9" id="KW-0816">Tricarboxylic acid cycle</keyword>
<evidence type="ECO:0000313" key="12">
    <source>
        <dbReference type="Proteomes" id="UP000325122"/>
    </source>
</evidence>
<organism evidence="11 12">
    <name type="scientific">Alkalicaulis satelles</name>
    <dbReference type="NCBI Taxonomy" id="2609175"/>
    <lineage>
        <taxon>Bacteria</taxon>
        <taxon>Pseudomonadati</taxon>
        <taxon>Pseudomonadota</taxon>
        <taxon>Alphaproteobacteria</taxon>
        <taxon>Maricaulales</taxon>
        <taxon>Maricaulaceae</taxon>
        <taxon>Alkalicaulis</taxon>
    </lineage>
</organism>
<evidence type="ECO:0000313" key="11">
    <source>
        <dbReference type="EMBL" id="KAA5801596.1"/>
    </source>
</evidence>
<dbReference type="NCBIfam" id="NF004126">
    <property type="entry name" value="PRK05614.1"/>
    <property type="match status" value="1"/>
</dbReference>
<dbReference type="PIRSF" id="PIRSF001369">
    <property type="entry name" value="Citrate_synth"/>
    <property type="match status" value="1"/>
</dbReference>
<dbReference type="Gene3D" id="2.20.28.60">
    <property type="match status" value="1"/>
</dbReference>
<dbReference type="AlphaFoldDB" id="A0A5M6ZA71"/>
<dbReference type="Gene3D" id="1.10.230.10">
    <property type="entry name" value="Cytochrome P450-Terp, domain 2"/>
    <property type="match status" value="1"/>
</dbReference>
<dbReference type="InterPro" id="IPR016142">
    <property type="entry name" value="Citrate_synth-like_lrg_a-sub"/>
</dbReference>
<evidence type="ECO:0000256" key="10">
    <source>
        <dbReference type="RuleBase" id="RU003406"/>
    </source>
</evidence>
<keyword evidence="12" id="KW-1185">Reference proteome</keyword>
<evidence type="ECO:0000256" key="6">
    <source>
        <dbReference type="NCBIfam" id="TIGR01798"/>
    </source>
</evidence>
<dbReference type="SUPFAM" id="SSF48256">
    <property type="entry name" value="Citrate synthase"/>
    <property type="match status" value="1"/>
</dbReference>
<dbReference type="PROSITE" id="PS00480">
    <property type="entry name" value="CITRATE_SYNTHASE"/>
    <property type="match status" value="1"/>
</dbReference>
<keyword evidence="4 7" id="KW-0808">Transferase</keyword>